<gene>
    <name evidence="1" type="ORF">SAMN06265337_3386</name>
</gene>
<name>A0A212UDW7_9BACT</name>
<sequence>MSSTMRFTSQAPLLISCTLPLATVSQQPAGSFHERAAINYSSQQSCPPDFPMPDIWERQGAGPIELPSFAPVWLKSSFGWNRPLMFGSVPAEIVSGRSRKLTDTTPRPRKRGVESLHSLPMTRFRSALIGMMGLPAAFPTSTSKKAACLTTAENQPQSKPIFA</sequence>
<accession>A0A212UDW7</accession>
<dbReference type="EMBL" id="FYEW01000002">
    <property type="protein sequence ID" value="SNC76439.1"/>
    <property type="molecule type" value="Genomic_DNA"/>
</dbReference>
<evidence type="ECO:0000313" key="2">
    <source>
        <dbReference type="Proteomes" id="UP000198131"/>
    </source>
</evidence>
<dbReference type="AlphaFoldDB" id="A0A212UDW7"/>
<protein>
    <submittedName>
        <fullName evidence="1">Uncharacterized protein</fullName>
    </submittedName>
</protein>
<proteinExistence type="predicted"/>
<organism evidence="1 2">
    <name type="scientific">Hymenobacter gelipurpurascens</name>
    <dbReference type="NCBI Taxonomy" id="89968"/>
    <lineage>
        <taxon>Bacteria</taxon>
        <taxon>Pseudomonadati</taxon>
        <taxon>Bacteroidota</taxon>
        <taxon>Cytophagia</taxon>
        <taxon>Cytophagales</taxon>
        <taxon>Hymenobacteraceae</taxon>
        <taxon>Hymenobacter</taxon>
    </lineage>
</organism>
<keyword evidence="2" id="KW-1185">Reference proteome</keyword>
<dbReference type="PROSITE" id="PS51257">
    <property type="entry name" value="PROKAR_LIPOPROTEIN"/>
    <property type="match status" value="1"/>
</dbReference>
<dbReference type="Proteomes" id="UP000198131">
    <property type="component" value="Unassembled WGS sequence"/>
</dbReference>
<reference evidence="2" key="1">
    <citation type="submission" date="2017-06" db="EMBL/GenBank/DDBJ databases">
        <authorList>
            <person name="Varghese N."/>
            <person name="Submissions S."/>
        </authorList>
    </citation>
    <scope>NUCLEOTIDE SEQUENCE [LARGE SCALE GENOMIC DNA]</scope>
    <source>
        <strain evidence="2">DSM 11116</strain>
    </source>
</reference>
<evidence type="ECO:0000313" key="1">
    <source>
        <dbReference type="EMBL" id="SNC76439.1"/>
    </source>
</evidence>